<proteinExistence type="predicted"/>
<dbReference type="AlphaFoldDB" id="A0A2P2MLZ3"/>
<organism evidence="1">
    <name type="scientific">Rhizophora mucronata</name>
    <name type="common">Asiatic mangrove</name>
    <dbReference type="NCBI Taxonomy" id="61149"/>
    <lineage>
        <taxon>Eukaryota</taxon>
        <taxon>Viridiplantae</taxon>
        <taxon>Streptophyta</taxon>
        <taxon>Embryophyta</taxon>
        <taxon>Tracheophyta</taxon>
        <taxon>Spermatophyta</taxon>
        <taxon>Magnoliopsida</taxon>
        <taxon>eudicotyledons</taxon>
        <taxon>Gunneridae</taxon>
        <taxon>Pentapetalae</taxon>
        <taxon>rosids</taxon>
        <taxon>fabids</taxon>
        <taxon>Malpighiales</taxon>
        <taxon>Rhizophoraceae</taxon>
        <taxon>Rhizophora</taxon>
    </lineage>
</organism>
<protein>
    <submittedName>
        <fullName evidence="1">Uncharacterized protein</fullName>
    </submittedName>
</protein>
<reference evidence="1" key="1">
    <citation type="submission" date="2018-02" db="EMBL/GenBank/DDBJ databases">
        <title>Rhizophora mucronata_Transcriptome.</title>
        <authorList>
            <person name="Meera S.P."/>
            <person name="Sreeshan A."/>
            <person name="Augustine A."/>
        </authorList>
    </citation>
    <scope>NUCLEOTIDE SEQUENCE</scope>
    <source>
        <tissue evidence="1">Leaf</tissue>
    </source>
</reference>
<sequence>MCFTVRWMCFHSVPLPYAIFMTKTLVRWVKFCHC</sequence>
<evidence type="ECO:0000313" key="1">
    <source>
        <dbReference type="EMBL" id="MBX31220.1"/>
    </source>
</evidence>
<dbReference type="EMBL" id="GGEC01050736">
    <property type="protein sequence ID" value="MBX31220.1"/>
    <property type="molecule type" value="Transcribed_RNA"/>
</dbReference>
<name>A0A2P2MLZ3_RHIMU</name>
<accession>A0A2P2MLZ3</accession>